<evidence type="ECO:0000259" key="6">
    <source>
        <dbReference type="PROSITE" id="PS50011"/>
    </source>
</evidence>
<reference evidence="7" key="1">
    <citation type="journal article" date="2020" name="mSystems">
        <title>Genome- and Community-Level Interaction Insights into Carbon Utilization and Element Cycling Functions of Hydrothermarchaeota in Hydrothermal Sediment.</title>
        <authorList>
            <person name="Zhou Z."/>
            <person name="Liu Y."/>
            <person name="Xu W."/>
            <person name="Pan J."/>
            <person name="Luo Z.H."/>
            <person name="Li M."/>
        </authorList>
    </citation>
    <scope>NUCLEOTIDE SEQUENCE [LARGE SCALE GENOMIC DNA]</scope>
    <source>
        <strain evidence="7">HyVt-102</strain>
    </source>
</reference>
<dbReference type="GO" id="GO:0016020">
    <property type="term" value="C:membrane"/>
    <property type="evidence" value="ECO:0007669"/>
    <property type="project" value="TreeGrafter"/>
</dbReference>
<evidence type="ECO:0000256" key="4">
    <source>
        <dbReference type="ARBA" id="ARBA00022840"/>
    </source>
</evidence>
<dbReference type="InterPro" id="IPR013229">
    <property type="entry name" value="PEGA"/>
</dbReference>
<dbReference type="InterPro" id="IPR008271">
    <property type="entry name" value="Ser/Thr_kinase_AS"/>
</dbReference>
<keyword evidence="5" id="KW-1133">Transmembrane helix</keyword>
<keyword evidence="1" id="KW-0808">Transferase</keyword>
<dbReference type="Gene3D" id="1.10.510.10">
    <property type="entry name" value="Transferase(Phosphotransferase) domain 1"/>
    <property type="match status" value="1"/>
</dbReference>
<dbReference type="GO" id="GO:0005829">
    <property type="term" value="C:cytosol"/>
    <property type="evidence" value="ECO:0007669"/>
    <property type="project" value="TreeGrafter"/>
</dbReference>
<feature type="domain" description="Protein kinase" evidence="6">
    <location>
        <begin position="4"/>
        <end position="269"/>
    </location>
</feature>
<dbReference type="CDD" id="cd14014">
    <property type="entry name" value="STKc_PknB_like"/>
    <property type="match status" value="1"/>
</dbReference>
<dbReference type="Proteomes" id="UP000885847">
    <property type="component" value="Unassembled WGS sequence"/>
</dbReference>
<protein>
    <submittedName>
        <fullName evidence="7">Serine/threonine protein kinase</fullName>
    </submittedName>
</protein>
<keyword evidence="4" id="KW-0067">ATP-binding</keyword>
<evidence type="ECO:0000256" key="5">
    <source>
        <dbReference type="SAM" id="Phobius"/>
    </source>
</evidence>
<dbReference type="Pfam" id="PF08308">
    <property type="entry name" value="PEGA"/>
    <property type="match status" value="2"/>
</dbReference>
<keyword evidence="5" id="KW-0812">Transmembrane</keyword>
<gene>
    <name evidence="7" type="ORF">ENF18_05835</name>
</gene>
<dbReference type="GO" id="GO:0004674">
    <property type="term" value="F:protein serine/threonine kinase activity"/>
    <property type="evidence" value="ECO:0007669"/>
    <property type="project" value="UniProtKB-KW"/>
</dbReference>
<dbReference type="Pfam" id="PF00069">
    <property type="entry name" value="Pkinase"/>
    <property type="match status" value="1"/>
</dbReference>
<sequence>MEDVKIIKKIATGGMSTIYLGEWKGQRVVLKKLHPHLSSDTKFVERFKREAAILKDLHHKNIINFLDLVVKDEDLLMVLDYVEGVNLEELINRGRFPVSVCVNIGMQIAGGMAYAHSRGVIHRDLKPGNIIISKDGIVKITDFGLAFRERLRFTDPGVYIGTPGYMAPEVISKGKYSTKSDVFSFGVLMYEMLSGRNPFEGKTPFETINNILYTNPPPLHKQLSIPLELSQFVQSVISKKPEKRPDFNDVFRFLKQVNSIGKKEIISFLEGKPVKEEISIRKKKTKRYYPALVIIILLILWPVYKVLKKENPQKGSEIPVAVKQDTVVNEVPVNLESTTRVERETTITEQPEKEVKQSGYGYMKITVKPWGKVYIDGKYIDQTPIHGEIKLQSGRHTIRVEHPITGSEEKTIDIQKGDTILVNFNMLPGYLKVKVKPWGYVYVDGEKVGITPMAPFMLKPGKHRITIINPEFNEWSRVVNITKGDTIFLEAELK</sequence>
<comment type="caution">
    <text evidence="7">The sequence shown here is derived from an EMBL/GenBank/DDBJ whole genome shotgun (WGS) entry which is preliminary data.</text>
</comment>
<dbReference type="AlphaFoldDB" id="A0A7C0ZD94"/>
<dbReference type="SMART" id="SM00220">
    <property type="entry name" value="S_TKc"/>
    <property type="match status" value="1"/>
</dbReference>
<evidence type="ECO:0000256" key="1">
    <source>
        <dbReference type="ARBA" id="ARBA00022679"/>
    </source>
</evidence>
<dbReference type="SUPFAM" id="SSF56112">
    <property type="entry name" value="Protein kinase-like (PK-like)"/>
    <property type="match status" value="1"/>
</dbReference>
<feature type="transmembrane region" description="Helical" evidence="5">
    <location>
        <begin position="288"/>
        <end position="304"/>
    </location>
</feature>
<proteinExistence type="predicted"/>
<evidence type="ECO:0000313" key="7">
    <source>
        <dbReference type="EMBL" id="HDI83294.1"/>
    </source>
</evidence>
<keyword evidence="2" id="KW-0547">Nucleotide-binding</keyword>
<organism evidence="7">
    <name type="scientific">candidate division WOR-3 bacterium</name>
    <dbReference type="NCBI Taxonomy" id="2052148"/>
    <lineage>
        <taxon>Bacteria</taxon>
        <taxon>Bacteria division WOR-3</taxon>
    </lineage>
</organism>
<dbReference type="GO" id="GO:0005524">
    <property type="term" value="F:ATP binding"/>
    <property type="evidence" value="ECO:0007669"/>
    <property type="project" value="UniProtKB-KW"/>
</dbReference>
<dbReference type="InterPro" id="IPR045269">
    <property type="entry name" value="Atg1-like"/>
</dbReference>
<dbReference type="EMBL" id="DQWE01000279">
    <property type="protein sequence ID" value="HDI83294.1"/>
    <property type="molecule type" value="Genomic_DNA"/>
</dbReference>
<keyword evidence="7" id="KW-0723">Serine/threonine-protein kinase</keyword>
<name>A0A7C0ZD94_UNCW3</name>
<evidence type="ECO:0000256" key="3">
    <source>
        <dbReference type="ARBA" id="ARBA00022777"/>
    </source>
</evidence>
<keyword evidence="3 7" id="KW-0418">Kinase</keyword>
<accession>A0A7C0ZD94</accession>
<dbReference type="PANTHER" id="PTHR24348:SF22">
    <property type="entry name" value="NON-SPECIFIC SERINE_THREONINE PROTEIN KINASE"/>
    <property type="match status" value="1"/>
</dbReference>
<dbReference type="PANTHER" id="PTHR24348">
    <property type="entry name" value="SERINE/THREONINE-PROTEIN KINASE UNC-51-RELATED"/>
    <property type="match status" value="1"/>
</dbReference>
<dbReference type="GO" id="GO:0000407">
    <property type="term" value="C:phagophore assembly site"/>
    <property type="evidence" value="ECO:0007669"/>
    <property type="project" value="TreeGrafter"/>
</dbReference>
<dbReference type="PROSITE" id="PS00108">
    <property type="entry name" value="PROTEIN_KINASE_ST"/>
    <property type="match status" value="1"/>
</dbReference>
<keyword evidence="5" id="KW-0472">Membrane</keyword>
<dbReference type="InterPro" id="IPR000719">
    <property type="entry name" value="Prot_kinase_dom"/>
</dbReference>
<dbReference type="GO" id="GO:0005776">
    <property type="term" value="C:autophagosome"/>
    <property type="evidence" value="ECO:0007669"/>
    <property type="project" value="TreeGrafter"/>
</dbReference>
<dbReference type="PROSITE" id="PS50011">
    <property type="entry name" value="PROTEIN_KINASE_DOM"/>
    <property type="match status" value="1"/>
</dbReference>
<dbReference type="InterPro" id="IPR011009">
    <property type="entry name" value="Kinase-like_dom_sf"/>
</dbReference>
<evidence type="ECO:0000256" key="2">
    <source>
        <dbReference type="ARBA" id="ARBA00022741"/>
    </source>
</evidence>